<dbReference type="PANTHER" id="PTHR23098">
    <property type="entry name" value="AGAP001331-PA-RELATED"/>
    <property type="match status" value="1"/>
</dbReference>
<evidence type="ECO:0000256" key="3">
    <source>
        <dbReference type="ARBA" id="ARBA00025466"/>
    </source>
</evidence>
<feature type="region of interest" description="Disordered" evidence="4">
    <location>
        <begin position="156"/>
        <end position="182"/>
    </location>
</feature>
<dbReference type="AlphaFoldDB" id="A0A8J2RDD8"/>
<dbReference type="GO" id="GO:0005634">
    <property type="term" value="C:nucleus"/>
    <property type="evidence" value="ECO:0007669"/>
    <property type="project" value="TreeGrafter"/>
</dbReference>
<dbReference type="Proteomes" id="UP000789390">
    <property type="component" value="Unassembled WGS sequence"/>
</dbReference>
<accession>A0A8J2RDD8</accession>
<comment type="function">
    <text evidence="3">Involved in transvection phenomena (= synapsis-dependent gene expression), where the synaptic pairing of chromosomes carrying genes with which zeste interacts influences the expression of these genes. Zeste binds to DNA and stimulates transcription from a nearby promoter.</text>
</comment>
<organism evidence="6 7">
    <name type="scientific">Daphnia galeata</name>
    <dbReference type="NCBI Taxonomy" id="27404"/>
    <lineage>
        <taxon>Eukaryota</taxon>
        <taxon>Metazoa</taxon>
        <taxon>Ecdysozoa</taxon>
        <taxon>Arthropoda</taxon>
        <taxon>Crustacea</taxon>
        <taxon>Branchiopoda</taxon>
        <taxon>Diplostraca</taxon>
        <taxon>Cladocera</taxon>
        <taxon>Anomopoda</taxon>
        <taxon>Daphniidae</taxon>
        <taxon>Daphnia</taxon>
    </lineage>
</organism>
<dbReference type="PANTHER" id="PTHR23098:SF16">
    <property type="entry name" value="REGULATORY PROTEIN ZESTE"/>
    <property type="match status" value="1"/>
</dbReference>
<evidence type="ECO:0000256" key="1">
    <source>
        <dbReference type="ARBA" id="ARBA00011764"/>
    </source>
</evidence>
<evidence type="ECO:0000313" key="6">
    <source>
        <dbReference type="EMBL" id="CAH0099496.1"/>
    </source>
</evidence>
<evidence type="ECO:0000256" key="2">
    <source>
        <dbReference type="ARBA" id="ARBA00016807"/>
    </source>
</evidence>
<proteinExistence type="predicted"/>
<dbReference type="Pfam" id="PF13873">
    <property type="entry name" value="Myb_DNA-bind_5"/>
    <property type="match status" value="1"/>
</dbReference>
<comment type="caution">
    <text evidence="6">The sequence shown here is derived from an EMBL/GenBank/DDBJ whole genome shotgun (WGS) entry which is preliminary data.</text>
</comment>
<gene>
    <name evidence="6" type="ORF">DGAL_LOCUS1635</name>
</gene>
<dbReference type="InterPro" id="IPR028002">
    <property type="entry name" value="Myb_DNA-bind_5"/>
</dbReference>
<evidence type="ECO:0000256" key="4">
    <source>
        <dbReference type="SAM" id="MobiDB-lite"/>
    </source>
</evidence>
<keyword evidence="7" id="KW-1185">Reference proteome</keyword>
<protein>
    <recommendedName>
        <fullName evidence="2">Regulatory protein zeste</fullName>
    </recommendedName>
</protein>
<name>A0A8J2RDD8_9CRUS</name>
<sequence length="297" mass="33028">MASNKGKALKTLVKKPTSVCASLVPNKNRLEWTAQEENFLVDEFALRKNILQGAHDHVVTREEKTKAWNEIHEAISHEFPVADPKNLSQVKKKWDNLNREARAEIAKYNSSLSGTGGGPEYQFKKPLHKKIFEDVIGVNNPAIAYGGIEGGVESETASSSCMVPARKSTPTPNLDEIDEDENSNHSVITSNVFVDITEDGTILSITPTPSMPDKTLTTEGVSCNGRSTPKTTRSTVSATKKKICELSDQIGNKRLKRERFMYLNVLMESRARLGVPVTMEEVPDELYEIMMNLKEHV</sequence>
<comment type="subunit">
    <text evidence="1">Self-associates forming complexes of several hundred monomers.</text>
</comment>
<dbReference type="EMBL" id="CAKKLH010000020">
    <property type="protein sequence ID" value="CAH0099496.1"/>
    <property type="molecule type" value="Genomic_DNA"/>
</dbReference>
<evidence type="ECO:0000259" key="5">
    <source>
        <dbReference type="Pfam" id="PF13873"/>
    </source>
</evidence>
<feature type="domain" description="Myb/SANT-like DNA-binding" evidence="5">
    <location>
        <begin position="31"/>
        <end position="107"/>
    </location>
</feature>
<reference evidence="6" key="1">
    <citation type="submission" date="2021-11" db="EMBL/GenBank/DDBJ databases">
        <authorList>
            <person name="Schell T."/>
        </authorList>
    </citation>
    <scope>NUCLEOTIDE SEQUENCE</scope>
    <source>
        <strain evidence="6">M5</strain>
    </source>
</reference>
<evidence type="ECO:0000313" key="7">
    <source>
        <dbReference type="Proteomes" id="UP000789390"/>
    </source>
</evidence>
<dbReference type="OrthoDB" id="6147913at2759"/>